<sequence length="322" mass="35232">MMTGKEFRTRSWAAVKRCLPSTKKTALWMVKITVAVSFAIMLLGHFGVIEWISKVLSPVFIHFGLPGEAALAYVSGYFVNMYSAIAAAVTLDLGPRAMTIMGVMALCSHNMIVESAVQHKTGSSTLRVVLVRTLSGIILAYLLNMILPGEAPAAGGAVQGAAVHEFGTELTDWLRNTAVLVPKMLIIIFALNILQAVMAEFGIIRAISRALRPVMHVFGLSSRCAVLWIIANTLGLAYGAAAMIDEASTGKLRKEDIDGLNTHIGISHSNLEDVILLSSVGAVWWVLLLSRWIWAIILVWGYRLEVYIRKKYCIFVSSERNV</sequence>
<keyword evidence="1" id="KW-0812">Transmembrane</keyword>
<reference evidence="3" key="2">
    <citation type="journal article" date="2021" name="PeerJ">
        <title>Extensive microbial diversity within the chicken gut microbiome revealed by metagenomics and culture.</title>
        <authorList>
            <person name="Gilroy R."/>
            <person name="Ravi A."/>
            <person name="Getino M."/>
            <person name="Pursley I."/>
            <person name="Horton D.L."/>
            <person name="Alikhan N.F."/>
            <person name="Baker D."/>
            <person name="Gharbi K."/>
            <person name="Hall N."/>
            <person name="Watson M."/>
            <person name="Adriaenssens E.M."/>
            <person name="Foster-Nyarko E."/>
            <person name="Jarju S."/>
            <person name="Secka A."/>
            <person name="Antonio M."/>
            <person name="Oren A."/>
            <person name="Chaudhuri R.R."/>
            <person name="La Ragione R."/>
            <person name="Hildebrand F."/>
            <person name="Pallen M.J."/>
        </authorList>
    </citation>
    <scope>NUCLEOTIDE SEQUENCE</scope>
    <source>
        <strain evidence="3">ChiHjej13B12-12457</strain>
    </source>
</reference>
<dbReference type="AlphaFoldDB" id="A0A9D1E206"/>
<evidence type="ECO:0000256" key="1">
    <source>
        <dbReference type="SAM" id="Phobius"/>
    </source>
</evidence>
<evidence type="ECO:0000259" key="2">
    <source>
        <dbReference type="Pfam" id="PF07670"/>
    </source>
</evidence>
<reference evidence="3" key="1">
    <citation type="submission" date="2020-10" db="EMBL/GenBank/DDBJ databases">
        <authorList>
            <person name="Gilroy R."/>
        </authorList>
    </citation>
    <scope>NUCLEOTIDE SEQUENCE</scope>
    <source>
        <strain evidence="3">ChiHjej13B12-12457</strain>
    </source>
</reference>
<feature type="transmembrane region" description="Helical" evidence="1">
    <location>
        <begin position="69"/>
        <end position="91"/>
    </location>
</feature>
<organism evidence="3 4">
    <name type="scientific">Candidatus Coprenecus avistercoris</name>
    <dbReference type="NCBI Taxonomy" id="2840730"/>
    <lineage>
        <taxon>Bacteria</taxon>
        <taxon>Pseudomonadati</taxon>
        <taxon>Bacteroidota</taxon>
        <taxon>Bacteroidia</taxon>
        <taxon>Bacteroidales</taxon>
        <taxon>Rikenellaceae</taxon>
        <taxon>Rikenellaceae incertae sedis</taxon>
        <taxon>Candidatus Coprenecus</taxon>
    </lineage>
</organism>
<feature type="transmembrane region" description="Helical" evidence="1">
    <location>
        <begin position="184"/>
        <end position="204"/>
    </location>
</feature>
<feature type="transmembrane region" description="Helical" evidence="1">
    <location>
        <begin position="26"/>
        <end position="49"/>
    </location>
</feature>
<dbReference type="EMBL" id="DVHI01000082">
    <property type="protein sequence ID" value="HIR63192.1"/>
    <property type="molecule type" value="Genomic_DNA"/>
</dbReference>
<keyword evidence="1" id="KW-0472">Membrane</keyword>
<evidence type="ECO:0000313" key="3">
    <source>
        <dbReference type="EMBL" id="HIR63192.1"/>
    </source>
</evidence>
<dbReference type="InterPro" id="IPR011642">
    <property type="entry name" value="Gate_dom"/>
</dbReference>
<name>A0A9D1E206_9BACT</name>
<feature type="transmembrane region" description="Helical" evidence="1">
    <location>
        <begin position="129"/>
        <end position="147"/>
    </location>
</feature>
<dbReference type="Pfam" id="PF07670">
    <property type="entry name" value="Gate"/>
    <property type="match status" value="1"/>
</dbReference>
<evidence type="ECO:0000313" key="4">
    <source>
        <dbReference type="Proteomes" id="UP000886744"/>
    </source>
</evidence>
<feature type="transmembrane region" description="Helical" evidence="1">
    <location>
        <begin position="282"/>
        <end position="302"/>
    </location>
</feature>
<feature type="transmembrane region" description="Helical" evidence="1">
    <location>
        <begin position="225"/>
        <end position="244"/>
    </location>
</feature>
<dbReference type="Proteomes" id="UP000886744">
    <property type="component" value="Unassembled WGS sequence"/>
</dbReference>
<feature type="domain" description="Nucleoside transporter/FeoB GTPase Gate" evidence="2">
    <location>
        <begin position="27"/>
        <end position="110"/>
    </location>
</feature>
<accession>A0A9D1E206</accession>
<proteinExistence type="predicted"/>
<protein>
    <submittedName>
        <fullName evidence="3">Nucleoside recognition domain-containing protein</fullName>
    </submittedName>
</protein>
<keyword evidence="1" id="KW-1133">Transmembrane helix</keyword>
<comment type="caution">
    <text evidence="3">The sequence shown here is derived from an EMBL/GenBank/DDBJ whole genome shotgun (WGS) entry which is preliminary data.</text>
</comment>
<gene>
    <name evidence="3" type="ORF">IAC94_06700</name>
</gene>